<proteinExistence type="predicted"/>
<sequence length="139" mass="15665">MLMKKNVNFARMQSEEKVQQQSTNAGELDGLFKSNGVIPDIILQDLKRKGLEVNALTMDDDTSTYTRVKRCPFPSLRKIKCFFYAVSQNQGDTDGIKRNFTVIVPHSFVEHGGCDQKWCHAGDANYRHLSLPGGKILTD</sequence>
<evidence type="ECO:0000313" key="2">
    <source>
        <dbReference type="Proteomes" id="UP001164746"/>
    </source>
</evidence>
<evidence type="ECO:0000313" key="1">
    <source>
        <dbReference type="EMBL" id="WAR06301.1"/>
    </source>
</evidence>
<keyword evidence="2" id="KW-1185">Reference proteome</keyword>
<gene>
    <name evidence="1" type="ORF">MAR_021670</name>
</gene>
<reference evidence="1" key="1">
    <citation type="submission" date="2022-11" db="EMBL/GenBank/DDBJ databases">
        <title>Centuries of genome instability and evolution in soft-shell clam transmissible cancer (bioRxiv).</title>
        <authorList>
            <person name="Hart S.F.M."/>
            <person name="Yonemitsu M.A."/>
            <person name="Giersch R.M."/>
            <person name="Beal B.F."/>
            <person name="Arriagada G."/>
            <person name="Davis B.W."/>
            <person name="Ostrander E.A."/>
            <person name="Goff S.P."/>
            <person name="Metzger M.J."/>
        </authorList>
    </citation>
    <scope>NUCLEOTIDE SEQUENCE</scope>
    <source>
        <strain evidence="1">MELC-2E11</strain>
        <tissue evidence="1">Siphon/mantle</tissue>
    </source>
</reference>
<name>A0ABY7EC96_MYAAR</name>
<dbReference type="EMBL" id="CP111016">
    <property type="protein sequence ID" value="WAR06301.1"/>
    <property type="molecule type" value="Genomic_DNA"/>
</dbReference>
<protein>
    <submittedName>
        <fullName evidence="1">Uncharacterized protein</fullName>
    </submittedName>
</protein>
<dbReference type="Proteomes" id="UP001164746">
    <property type="component" value="Chromosome 5"/>
</dbReference>
<organism evidence="1 2">
    <name type="scientific">Mya arenaria</name>
    <name type="common">Soft-shell clam</name>
    <dbReference type="NCBI Taxonomy" id="6604"/>
    <lineage>
        <taxon>Eukaryota</taxon>
        <taxon>Metazoa</taxon>
        <taxon>Spiralia</taxon>
        <taxon>Lophotrochozoa</taxon>
        <taxon>Mollusca</taxon>
        <taxon>Bivalvia</taxon>
        <taxon>Autobranchia</taxon>
        <taxon>Heteroconchia</taxon>
        <taxon>Euheterodonta</taxon>
        <taxon>Imparidentia</taxon>
        <taxon>Neoheterodontei</taxon>
        <taxon>Myida</taxon>
        <taxon>Myoidea</taxon>
        <taxon>Myidae</taxon>
        <taxon>Mya</taxon>
    </lineage>
</organism>
<accession>A0ABY7EC96</accession>